<sequence length="67" mass="7644">MFHCVTFTALPHYIFYSNKPPLQLYNINLTIVMANCNESVLGLLWDSRVMSTGARDGMPHSLEFSLH</sequence>
<evidence type="ECO:0000313" key="2">
    <source>
        <dbReference type="Proteomes" id="UP000593567"/>
    </source>
</evidence>
<organism evidence="1 2">
    <name type="scientific">Bugula neritina</name>
    <name type="common">Brown bryozoan</name>
    <name type="synonym">Sertularia neritina</name>
    <dbReference type="NCBI Taxonomy" id="10212"/>
    <lineage>
        <taxon>Eukaryota</taxon>
        <taxon>Metazoa</taxon>
        <taxon>Spiralia</taxon>
        <taxon>Lophotrochozoa</taxon>
        <taxon>Bryozoa</taxon>
        <taxon>Gymnolaemata</taxon>
        <taxon>Cheilostomatida</taxon>
        <taxon>Flustrina</taxon>
        <taxon>Buguloidea</taxon>
        <taxon>Bugulidae</taxon>
        <taxon>Bugula</taxon>
    </lineage>
</organism>
<dbReference type="AlphaFoldDB" id="A0A7J7J909"/>
<evidence type="ECO:0000313" key="1">
    <source>
        <dbReference type="EMBL" id="KAF6021858.1"/>
    </source>
</evidence>
<accession>A0A7J7J909</accession>
<name>A0A7J7J909_BUGNE</name>
<reference evidence="1" key="1">
    <citation type="submission" date="2020-06" db="EMBL/GenBank/DDBJ databases">
        <title>Draft genome of Bugula neritina, a colonial animal packing powerful symbionts and potential medicines.</title>
        <authorList>
            <person name="Rayko M."/>
        </authorList>
    </citation>
    <scope>NUCLEOTIDE SEQUENCE [LARGE SCALE GENOMIC DNA]</scope>
    <source>
        <strain evidence="1">Kwan_BN1</strain>
    </source>
</reference>
<keyword evidence="2" id="KW-1185">Reference proteome</keyword>
<dbReference type="EMBL" id="VXIV02002947">
    <property type="protein sequence ID" value="KAF6021858.1"/>
    <property type="molecule type" value="Genomic_DNA"/>
</dbReference>
<comment type="caution">
    <text evidence="1">The sequence shown here is derived from an EMBL/GenBank/DDBJ whole genome shotgun (WGS) entry which is preliminary data.</text>
</comment>
<dbReference type="Proteomes" id="UP000593567">
    <property type="component" value="Unassembled WGS sequence"/>
</dbReference>
<gene>
    <name evidence="1" type="ORF">EB796_019833</name>
</gene>
<proteinExistence type="predicted"/>
<protein>
    <submittedName>
        <fullName evidence="1">Uncharacterized protein</fullName>
    </submittedName>
</protein>